<accession>A0A4D4KZR9</accession>
<dbReference type="AlphaFoldDB" id="A0A4D4KZR9"/>
<reference evidence="1 2" key="1">
    <citation type="journal article" date="2020" name="Int. J. Syst. Evol. Microbiol.">
        <title>Reclassification of Streptomyces castelarensis and Streptomyces sporoclivatus as later heterotypic synonyms of Streptomyces antimycoticus.</title>
        <authorList>
            <person name="Komaki H."/>
            <person name="Tamura T."/>
        </authorList>
    </citation>
    <scope>NUCLEOTIDE SEQUENCE [LARGE SCALE GENOMIC DNA]</scope>
    <source>
        <strain evidence="1 2">NBRC 13459</strain>
    </source>
</reference>
<dbReference type="EMBL" id="BJHW01000001">
    <property type="protein sequence ID" value="GDY54445.1"/>
    <property type="molecule type" value="Genomic_DNA"/>
</dbReference>
<sequence length="64" mass="7084">MHRQGEMSDSVDVDVLGDHIRMVYPGRLLQDHQLIRIAPESDETRTAIGAGCRNSVIAEESGHI</sequence>
<name>A0A4D4KZR9_STRVO</name>
<evidence type="ECO:0000313" key="2">
    <source>
        <dbReference type="Proteomes" id="UP000301309"/>
    </source>
</evidence>
<gene>
    <name evidence="1" type="ORF">SVIO_050680</name>
</gene>
<comment type="caution">
    <text evidence="1">The sequence shown here is derived from an EMBL/GenBank/DDBJ whole genome shotgun (WGS) entry which is preliminary data.</text>
</comment>
<organism evidence="1 2">
    <name type="scientific">Streptomyces violaceusniger</name>
    <dbReference type="NCBI Taxonomy" id="68280"/>
    <lineage>
        <taxon>Bacteria</taxon>
        <taxon>Bacillati</taxon>
        <taxon>Actinomycetota</taxon>
        <taxon>Actinomycetes</taxon>
        <taxon>Kitasatosporales</taxon>
        <taxon>Streptomycetaceae</taxon>
        <taxon>Streptomyces</taxon>
        <taxon>Streptomyces violaceusniger group</taxon>
    </lineage>
</organism>
<protein>
    <submittedName>
        <fullName evidence="1">Uncharacterized protein</fullName>
    </submittedName>
</protein>
<keyword evidence="2" id="KW-1185">Reference proteome</keyword>
<proteinExistence type="predicted"/>
<evidence type="ECO:0000313" key="1">
    <source>
        <dbReference type="EMBL" id="GDY54445.1"/>
    </source>
</evidence>
<dbReference type="Proteomes" id="UP000301309">
    <property type="component" value="Unassembled WGS sequence"/>
</dbReference>